<organism evidence="1 2">
    <name type="scientific">Colletotrichum fructicola (strain Nara gc5)</name>
    <name type="common">Anthracnose fungus</name>
    <name type="synonym">Colletotrichum gloeosporioides (strain Nara gc5)</name>
    <dbReference type="NCBI Taxonomy" id="1213859"/>
    <lineage>
        <taxon>Eukaryota</taxon>
        <taxon>Fungi</taxon>
        <taxon>Dikarya</taxon>
        <taxon>Ascomycota</taxon>
        <taxon>Pezizomycotina</taxon>
        <taxon>Sordariomycetes</taxon>
        <taxon>Hypocreomycetidae</taxon>
        <taxon>Glomerellales</taxon>
        <taxon>Glomerellaceae</taxon>
        <taxon>Colletotrichum</taxon>
        <taxon>Colletotrichum gloeosporioides species complex</taxon>
    </lineage>
</organism>
<proteinExistence type="predicted"/>
<protein>
    <submittedName>
        <fullName evidence="1">Uncharacterized protein</fullName>
    </submittedName>
</protein>
<dbReference type="GeneID" id="90980173"/>
<accession>A0A7J6IRM9</accession>
<sequence length="78" mass="8080">MPLSCLSGSDLQLAAVRCGPEGGRLGSSRRPAIPSQFRSNADRLLSYSVVFDVSSYSSLVLSGGGTEPAFAPANNYLG</sequence>
<evidence type="ECO:0000313" key="2">
    <source>
        <dbReference type="Proteomes" id="UP000011096"/>
    </source>
</evidence>
<reference evidence="1 2" key="1">
    <citation type="submission" date="2012-08" db="EMBL/GenBank/DDBJ databases">
        <authorList>
            <person name="Gan P.H.P."/>
            <person name="Ikeda K."/>
            <person name="Irieda H."/>
            <person name="Narusaka M."/>
            <person name="O'Connell R.J."/>
            <person name="Narusaka Y."/>
            <person name="Takano Y."/>
            <person name="Kubo Y."/>
            <person name="Shirasu K."/>
        </authorList>
    </citation>
    <scope>NUCLEOTIDE SEQUENCE [LARGE SCALE GENOMIC DNA]</scope>
    <source>
        <strain evidence="1 2">Nara gc5</strain>
    </source>
</reference>
<keyword evidence="2" id="KW-1185">Reference proteome</keyword>
<dbReference type="RefSeq" id="XP_066007947.1">
    <property type="nucleotide sequence ID" value="XM_066152567.1"/>
</dbReference>
<reference evidence="1 2" key="2">
    <citation type="submission" date="2020-04" db="EMBL/GenBank/DDBJ databases">
        <title>Genome sequencing and assembly of multiple isolates from the Colletotrichum gloeosporioides species complex.</title>
        <authorList>
            <person name="Gan P."/>
            <person name="Shirasu K."/>
        </authorList>
    </citation>
    <scope>NUCLEOTIDE SEQUENCE [LARGE SCALE GENOMIC DNA]</scope>
    <source>
        <strain evidence="1 2">Nara gc5</strain>
    </source>
</reference>
<evidence type="ECO:0000313" key="1">
    <source>
        <dbReference type="EMBL" id="KAF4479220.1"/>
    </source>
</evidence>
<dbReference type="AlphaFoldDB" id="A0A7J6IRM9"/>
<gene>
    <name evidence="1" type="ORF">CGGC5_v011675</name>
</gene>
<dbReference type="EMBL" id="ANPB02000007">
    <property type="protein sequence ID" value="KAF4479220.1"/>
    <property type="molecule type" value="Genomic_DNA"/>
</dbReference>
<comment type="caution">
    <text evidence="1">The sequence shown here is derived from an EMBL/GenBank/DDBJ whole genome shotgun (WGS) entry which is preliminary data.</text>
</comment>
<name>A0A7J6IRM9_COLFN</name>
<dbReference type="Proteomes" id="UP000011096">
    <property type="component" value="Unassembled WGS sequence"/>
</dbReference>
<dbReference type="InParanoid" id="A0A7J6IRM9"/>